<dbReference type="RefSeq" id="WP_394850242.1">
    <property type="nucleotide sequence ID" value="NZ_CP089982.1"/>
</dbReference>
<dbReference type="SUPFAM" id="SSF82866">
    <property type="entry name" value="Multidrug efflux transporter AcrB transmembrane domain"/>
    <property type="match status" value="2"/>
</dbReference>
<feature type="transmembrane region" description="Helical" evidence="7">
    <location>
        <begin position="750"/>
        <end position="770"/>
    </location>
</feature>
<dbReference type="PANTHER" id="PTHR33406">
    <property type="entry name" value="MEMBRANE PROTEIN MJ1562-RELATED"/>
    <property type="match status" value="1"/>
</dbReference>
<dbReference type="EMBL" id="CP089982">
    <property type="protein sequence ID" value="WXA99601.1"/>
    <property type="molecule type" value="Genomic_DNA"/>
</dbReference>
<evidence type="ECO:0000256" key="3">
    <source>
        <dbReference type="ARBA" id="ARBA00022692"/>
    </source>
</evidence>
<evidence type="ECO:0000256" key="5">
    <source>
        <dbReference type="ARBA" id="ARBA00023136"/>
    </source>
</evidence>
<dbReference type="InterPro" id="IPR004869">
    <property type="entry name" value="MMPL_dom"/>
</dbReference>
<dbReference type="Proteomes" id="UP001379533">
    <property type="component" value="Chromosome"/>
</dbReference>
<feature type="transmembrane region" description="Helical" evidence="7">
    <location>
        <begin position="402"/>
        <end position="422"/>
    </location>
</feature>
<sequence length="886" mass="95735">MIKRIVAKSVDWAGRYPVIVLMLALATIVASWSYASRLELRTDLLELLPRDSEGFKAFEHQLGRVGGGADLIVVVESPDRAANERFIDAMSAKLDATMAEHKACVAACKDDASCRATRCGPDLIAYTETGTKDVRKFFQDNKWLYADLKDLEDADNTLDHQIAIGSGLVSDLTADEPPAPAPAGSAAKPPAAAAPGAEKPAAPPKEEKKPALGLDQYRDRWQQRANKNDDFPTGYFATPDGRMLGLRIISKTAGMGDANGEALLRMVEKMVAEVNPHAFHPEMQAGLAGAIANATEERQSIMSDAAWATGMALVLILAGLVVFFRSFWSLIIIILPAFVGIGAAYSFAMATYGYVNTSGAFLGAIILGNGINYPIVLLARYREFRARGLPPDQARRDAVWNAFRAELVGASVGGIAYGSLVITNFRGFSQFGLIGFVGMLLVWLSMIPTVPALIVVLEWIQEKLPPWLRDPAPRIQSDGSRGPVMRIIADVTERRPWIFVGAAAVLCAVTAWKLPSYLHDPWEYNFDRLGSRGSKSSGAGSWSTKAEHVFGGKMNIAGALMLADSPEQVPMLKEQIFKNDAADPQGKLIADITTVDDLLPGNAEEQKKKLEVLERIRDRLTPAVLASMQEDERKRVLEVKPPEDLAPVAAKDLPALLRRRFEESNGTLGTVFYVKPQNISLSDGYIALRIAKTTDNVKLPNGTVVQTASRSTIFAEIIHAMERDGPLATGASFLAVCLVVLVATSSFRGFIVVIGSLVMGVLWTIGGAALIDMKLNFLNFIALPITFGIGSEYPFNVFDRSRLLGGDVTSAVKRTGGAVALCSYTTTVGYGALLFNDNQALQSFGKLAMSGEILCLVAALLVLPSILHIWRQKKGEEAPVAREAAG</sequence>
<feature type="transmembrane region" description="Helical" evidence="7">
    <location>
        <begin position="777"/>
        <end position="795"/>
    </location>
</feature>
<dbReference type="Pfam" id="PF03176">
    <property type="entry name" value="MMPL"/>
    <property type="match status" value="2"/>
</dbReference>
<keyword evidence="5 7" id="KW-0472">Membrane</keyword>
<evidence type="ECO:0000256" key="1">
    <source>
        <dbReference type="ARBA" id="ARBA00004651"/>
    </source>
</evidence>
<comment type="subcellular location">
    <subcellularLocation>
        <location evidence="1">Cell membrane</location>
        <topology evidence="1">Multi-pass membrane protein</topology>
    </subcellularLocation>
</comment>
<feature type="transmembrane region" description="Helical" evidence="7">
    <location>
        <begin position="847"/>
        <end position="870"/>
    </location>
</feature>
<dbReference type="InterPro" id="IPR050545">
    <property type="entry name" value="Mycobact_MmpL"/>
</dbReference>
<feature type="transmembrane region" description="Helical" evidence="7">
    <location>
        <begin position="815"/>
        <end position="835"/>
    </location>
</feature>
<evidence type="ECO:0000259" key="8">
    <source>
        <dbReference type="Pfam" id="PF03176"/>
    </source>
</evidence>
<feature type="transmembrane region" description="Helical" evidence="7">
    <location>
        <begin position="331"/>
        <end position="355"/>
    </location>
</feature>
<accession>A0ABZ2KLR2</accession>
<feature type="transmembrane region" description="Helical" evidence="7">
    <location>
        <begin position="305"/>
        <end position="324"/>
    </location>
</feature>
<gene>
    <name evidence="9" type="ORF">LZC95_22645</name>
</gene>
<feature type="domain" description="Membrane transport protein MMPL" evidence="8">
    <location>
        <begin position="234"/>
        <end position="457"/>
    </location>
</feature>
<feature type="transmembrane region" description="Helical" evidence="7">
    <location>
        <begin position="434"/>
        <end position="460"/>
    </location>
</feature>
<feature type="transmembrane region" description="Helical" evidence="7">
    <location>
        <begin position="727"/>
        <end position="744"/>
    </location>
</feature>
<reference evidence="9 10" key="1">
    <citation type="submission" date="2021-12" db="EMBL/GenBank/DDBJ databases">
        <title>Discovery of the Pendulisporaceae a myxobacterial family with distinct sporulation behavior and unique specialized metabolism.</title>
        <authorList>
            <person name="Garcia R."/>
            <person name="Popoff A."/>
            <person name="Bader C.D."/>
            <person name="Loehr J."/>
            <person name="Walesch S."/>
            <person name="Walt C."/>
            <person name="Boldt J."/>
            <person name="Bunk B."/>
            <person name="Haeckl F.J.F.P.J."/>
            <person name="Gunesch A.P."/>
            <person name="Birkelbach J."/>
            <person name="Nuebel U."/>
            <person name="Pietschmann T."/>
            <person name="Bach T."/>
            <person name="Mueller R."/>
        </authorList>
    </citation>
    <scope>NUCLEOTIDE SEQUENCE [LARGE SCALE GENOMIC DNA]</scope>
    <source>
        <strain evidence="9 10">MSr12523</strain>
    </source>
</reference>
<name>A0ABZ2KLR2_9BACT</name>
<feature type="domain" description="Membrane transport protein MMPL" evidence="8">
    <location>
        <begin position="690"/>
        <end position="869"/>
    </location>
</feature>
<protein>
    <submittedName>
        <fullName evidence="9">MMPL family transporter</fullName>
    </submittedName>
</protein>
<organism evidence="9 10">
    <name type="scientific">Pendulispora brunnea</name>
    <dbReference type="NCBI Taxonomy" id="2905690"/>
    <lineage>
        <taxon>Bacteria</taxon>
        <taxon>Pseudomonadati</taxon>
        <taxon>Myxococcota</taxon>
        <taxon>Myxococcia</taxon>
        <taxon>Myxococcales</taxon>
        <taxon>Sorangiineae</taxon>
        <taxon>Pendulisporaceae</taxon>
        <taxon>Pendulispora</taxon>
    </lineage>
</organism>
<evidence type="ECO:0000313" key="10">
    <source>
        <dbReference type="Proteomes" id="UP001379533"/>
    </source>
</evidence>
<keyword evidence="10" id="KW-1185">Reference proteome</keyword>
<proteinExistence type="predicted"/>
<evidence type="ECO:0000256" key="6">
    <source>
        <dbReference type="SAM" id="MobiDB-lite"/>
    </source>
</evidence>
<feature type="compositionally biased region" description="Low complexity" evidence="6">
    <location>
        <begin position="182"/>
        <end position="200"/>
    </location>
</feature>
<dbReference type="Gene3D" id="1.20.1640.10">
    <property type="entry name" value="Multidrug efflux transporter AcrB transmembrane domain"/>
    <property type="match status" value="2"/>
</dbReference>
<keyword evidence="2" id="KW-1003">Cell membrane</keyword>
<feature type="region of interest" description="Disordered" evidence="6">
    <location>
        <begin position="171"/>
        <end position="214"/>
    </location>
</feature>
<evidence type="ECO:0000256" key="7">
    <source>
        <dbReference type="SAM" id="Phobius"/>
    </source>
</evidence>
<keyword evidence="3 7" id="KW-0812">Transmembrane</keyword>
<feature type="transmembrane region" description="Helical" evidence="7">
    <location>
        <begin position="361"/>
        <end position="381"/>
    </location>
</feature>
<feature type="compositionally biased region" description="Basic and acidic residues" evidence="6">
    <location>
        <begin position="204"/>
        <end position="214"/>
    </location>
</feature>
<evidence type="ECO:0000256" key="4">
    <source>
        <dbReference type="ARBA" id="ARBA00022989"/>
    </source>
</evidence>
<evidence type="ECO:0000256" key="2">
    <source>
        <dbReference type="ARBA" id="ARBA00022475"/>
    </source>
</evidence>
<dbReference type="PANTHER" id="PTHR33406:SF13">
    <property type="entry name" value="MEMBRANE PROTEIN YDFJ"/>
    <property type="match status" value="1"/>
</dbReference>
<evidence type="ECO:0000313" key="9">
    <source>
        <dbReference type="EMBL" id="WXA99601.1"/>
    </source>
</evidence>
<feature type="transmembrane region" description="Helical" evidence="7">
    <location>
        <begin position="12"/>
        <end position="35"/>
    </location>
</feature>
<keyword evidence="4 7" id="KW-1133">Transmembrane helix</keyword>